<comment type="subcellular location">
    <subcellularLocation>
        <location evidence="1">Membrane</location>
        <topology evidence="1">Multi-pass membrane protein</topology>
    </subcellularLocation>
</comment>
<organism evidence="8 9">
    <name type="scientific">Sinorhizobium meliloti (strain SM11)</name>
    <dbReference type="NCBI Taxonomy" id="707241"/>
    <lineage>
        <taxon>Bacteria</taxon>
        <taxon>Pseudomonadati</taxon>
        <taxon>Pseudomonadota</taxon>
        <taxon>Alphaproteobacteria</taxon>
        <taxon>Hyphomicrobiales</taxon>
        <taxon>Rhizobiaceae</taxon>
        <taxon>Sinorhizobium/Ensifer group</taxon>
        <taxon>Sinorhizobium</taxon>
    </lineage>
</organism>
<feature type="transmembrane region" description="Helical" evidence="6">
    <location>
        <begin position="202"/>
        <end position="220"/>
    </location>
</feature>
<evidence type="ECO:0000313" key="9">
    <source>
        <dbReference type="Proteomes" id="UP000009045"/>
    </source>
</evidence>
<evidence type="ECO:0000256" key="1">
    <source>
        <dbReference type="ARBA" id="ARBA00004141"/>
    </source>
</evidence>
<feature type="transmembrane region" description="Helical" evidence="6">
    <location>
        <begin position="267"/>
        <end position="287"/>
    </location>
</feature>
<evidence type="ECO:0000256" key="6">
    <source>
        <dbReference type="SAM" id="Phobius"/>
    </source>
</evidence>
<feature type="transmembrane region" description="Helical" evidence="6">
    <location>
        <begin position="145"/>
        <end position="163"/>
    </location>
</feature>
<feature type="transmembrane region" description="Helical" evidence="6">
    <location>
        <begin position="95"/>
        <end position="114"/>
    </location>
</feature>
<dbReference type="Pfam" id="PF00892">
    <property type="entry name" value="EamA"/>
    <property type="match status" value="2"/>
</dbReference>
<feature type="transmembrane region" description="Helical" evidence="6">
    <location>
        <begin position="169"/>
        <end position="190"/>
    </location>
</feature>
<dbReference type="Gene3D" id="1.10.3730.20">
    <property type="match status" value="1"/>
</dbReference>
<evidence type="ECO:0000313" key="8">
    <source>
        <dbReference type="EMBL" id="AEH78390.1"/>
    </source>
</evidence>
<dbReference type="HOGENOM" id="CLU_032828_2_2_5"/>
<dbReference type="PANTHER" id="PTHR22911:SF6">
    <property type="entry name" value="SOLUTE CARRIER FAMILY 35 MEMBER G1"/>
    <property type="match status" value="1"/>
</dbReference>
<feature type="transmembrane region" description="Helical" evidence="6">
    <location>
        <begin position="120"/>
        <end position="138"/>
    </location>
</feature>
<name>F7X3Z7_SINMM</name>
<dbReference type="Proteomes" id="UP000009045">
    <property type="component" value="Chromosome"/>
</dbReference>
<comment type="similarity">
    <text evidence="2">Belongs to the drug/metabolite transporter (DMT) superfamily. 10 TMS drug/metabolite exporter (DME) (TC 2.A.7.3) family.</text>
</comment>
<dbReference type="InterPro" id="IPR000620">
    <property type="entry name" value="EamA_dom"/>
</dbReference>
<evidence type="ECO:0000259" key="7">
    <source>
        <dbReference type="Pfam" id="PF00892"/>
    </source>
</evidence>
<sequence>MPEGSPGKAPRSMSELSLSKAAIDHNRISYGLTLMVLSVLLSPLIDIFSKLAIATVPSAEITAARFLLQIVFILPIVLVRGTLFDLTWRKSALHALRGGLLVVTMLSFITTLKVMEVADAIAIFFVEPIILTILGSIFLKETIGWRRYTACAVGFLGSLLVIQPSMQEVGLVALLPIVAAFGLAVFLLVTRMVAQNEDPWSMQFHAGIWGGLFCLALLWFGEGSGSSVFDPVWPDGRAWYYLLGVGVTATISGVLGVYAYRAAPASVLAPLQYLEIVSATIFGWLVFGDLPDALKWLGIAIIIGSGLYIIWRERQVQKTAGIAPVSPAI</sequence>
<keyword evidence="4 6" id="KW-1133">Transmembrane helix</keyword>
<feature type="domain" description="EamA" evidence="7">
    <location>
        <begin position="30"/>
        <end position="162"/>
    </location>
</feature>
<proteinExistence type="inferred from homology"/>
<feature type="domain" description="EamA" evidence="7">
    <location>
        <begin position="173"/>
        <end position="308"/>
    </location>
</feature>
<reference evidence="8 9" key="1">
    <citation type="journal article" date="2011" name="J. Biotechnol.">
        <title>The complete genome sequence of the dominant Sinorhizobium meliloti field isolate SM11 extends the S. meliloti pan-genome.</title>
        <authorList>
            <person name="Schneiker-Bekel S."/>
            <person name="Wibberg D."/>
            <person name="Bekel T."/>
            <person name="Blom J."/>
            <person name="Linke B."/>
            <person name="Neuweger H."/>
            <person name="Stiens M."/>
            <person name="Vorholter F.J."/>
            <person name="Weidner S."/>
            <person name="Goesmann A."/>
            <person name="Puhler A."/>
            <person name="Schluter A."/>
        </authorList>
    </citation>
    <scope>NUCLEOTIDE SEQUENCE [LARGE SCALE GENOMIC DNA]</scope>
    <source>
        <strain evidence="8 9">SM11</strain>
    </source>
</reference>
<dbReference type="KEGG" id="smx:SM11_chr1113"/>
<protein>
    <submittedName>
        <fullName evidence="8">Membrane protein, putative</fullName>
    </submittedName>
</protein>
<feature type="transmembrane region" description="Helical" evidence="6">
    <location>
        <begin position="28"/>
        <end position="49"/>
    </location>
</feature>
<evidence type="ECO:0000256" key="2">
    <source>
        <dbReference type="ARBA" id="ARBA00009853"/>
    </source>
</evidence>
<feature type="transmembrane region" description="Helical" evidence="6">
    <location>
        <begin position="293"/>
        <end position="311"/>
    </location>
</feature>
<dbReference type="GO" id="GO:0016020">
    <property type="term" value="C:membrane"/>
    <property type="evidence" value="ECO:0007669"/>
    <property type="project" value="UniProtKB-SubCell"/>
</dbReference>
<dbReference type="AlphaFoldDB" id="F7X3Z7"/>
<feature type="transmembrane region" description="Helical" evidence="6">
    <location>
        <begin position="240"/>
        <end position="260"/>
    </location>
</feature>
<dbReference type="InterPro" id="IPR037185">
    <property type="entry name" value="EmrE-like"/>
</dbReference>
<feature type="transmembrane region" description="Helical" evidence="6">
    <location>
        <begin position="61"/>
        <end position="83"/>
    </location>
</feature>
<dbReference type="SUPFAM" id="SSF103481">
    <property type="entry name" value="Multidrug resistance efflux transporter EmrE"/>
    <property type="match status" value="2"/>
</dbReference>
<evidence type="ECO:0000256" key="4">
    <source>
        <dbReference type="ARBA" id="ARBA00022989"/>
    </source>
</evidence>
<dbReference type="EMBL" id="CP001830">
    <property type="protein sequence ID" value="AEH78390.1"/>
    <property type="molecule type" value="Genomic_DNA"/>
</dbReference>
<keyword evidence="5 6" id="KW-0472">Membrane</keyword>
<evidence type="ECO:0000256" key="5">
    <source>
        <dbReference type="ARBA" id="ARBA00023136"/>
    </source>
</evidence>
<dbReference type="PATRIC" id="fig|707241.3.peg.1171"/>
<keyword evidence="3 6" id="KW-0812">Transmembrane</keyword>
<gene>
    <name evidence="8" type="ordered locus">SM11_chr1113</name>
</gene>
<evidence type="ECO:0000256" key="3">
    <source>
        <dbReference type="ARBA" id="ARBA00022692"/>
    </source>
</evidence>
<accession>F7X3Z7</accession>
<dbReference type="PANTHER" id="PTHR22911">
    <property type="entry name" value="ACYL-MALONYL CONDENSING ENZYME-RELATED"/>
    <property type="match status" value="1"/>
</dbReference>